<dbReference type="EMBL" id="WBOF01000001">
    <property type="protein sequence ID" value="MQS12246.1"/>
    <property type="molecule type" value="Genomic_DNA"/>
</dbReference>
<dbReference type="Pfam" id="PF13671">
    <property type="entry name" value="AAA_33"/>
    <property type="match status" value="1"/>
</dbReference>
<dbReference type="Proteomes" id="UP000450000">
    <property type="component" value="Unassembled WGS sequence"/>
</dbReference>
<dbReference type="PANTHER" id="PTHR42850">
    <property type="entry name" value="METALLOPHOSPHOESTERASE"/>
    <property type="match status" value="1"/>
</dbReference>
<feature type="region of interest" description="Disordered" evidence="1">
    <location>
        <begin position="1"/>
        <end position="21"/>
    </location>
</feature>
<dbReference type="InterPro" id="IPR032380">
    <property type="entry name" value="PNKP_ligase_dom"/>
</dbReference>
<dbReference type="InterPro" id="IPR029052">
    <property type="entry name" value="Metallo-depent_PP-like"/>
</dbReference>
<dbReference type="Gene3D" id="3.60.21.10">
    <property type="match status" value="1"/>
</dbReference>
<dbReference type="InterPro" id="IPR024028">
    <property type="entry name" value="PNKP_bac"/>
</dbReference>
<evidence type="ECO:0000259" key="2">
    <source>
        <dbReference type="Pfam" id="PF00149"/>
    </source>
</evidence>
<dbReference type="InterPro" id="IPR027417">
    <property type="entry name" value="P-loop_NTPase"/>
</dbReference>
<dbReference type="CDD" id="cd07423">
    <property type="entry name" value="MPP_Prp_like"/>
    <property type="match status" value="1"/>
</dbReference>
<dbReference type="InterPro" id="IPR041780">
    <property type="entry name" value="MPP_PrpE-like"/>
</dbReference>
<gene>
    <name evidence="4" type="ORF">F7Q99_08050</name>
</gene>
<proteinExistence type="predicted"/>
<dbReference type="PANTHER" id="PTHR42850:SF7">
    <property type="entry name" value="BIS(5'-NUCLEOSYL)-TETRAPHOSPHATASE PRPE [ASYMMETRICAL]"/>
    <property type="match status" value="1"/>
</dbReference>
<dbReference type="GO" id="GO:0016791">
    <property type="term" value="F:phosphatase activity"/>
    <property type="evidence" value="ECO:0007669"/>
    <property type="project" value="TreeGrafter"/>
</dbReference>
<name>A0A6N7KL91_9ACTN</name>
<dbReference type="Pfam" id="PF16542">
    <property type="entry name" value="PNKP_ligase"/>
    <property type="match status" value="1"/>
</dbReference>
<dbReference type="InterPro" id="IPR050126">
    <property type="entry name" value="Ap4A_hydrolase"/>
</dbReference>
<dbReference type="Gene3D" id="3.30.470.30">
    <property type="entry name" value="DNA ligase/mRNA capping enzyme"/>
    <property type="match status" value="2"/>
</dbReference>
<dbReference type="GO" id="GO:0005737">
    <property type="term" value="C:cytoplasm"/>
    <property type="evidence" value="ECO:0007669"/>
    <property type="project" value="TreeGrafter"/>
</dbReference>
<keyword evidence="4" id="KW-0808">Transferase</keyword>
<keyword evidence="5" id="KW-1185">Reference proteome</keyword>
<evidence type="ECO:0000259" key="3">
    <source>
        <dbReference type="Pfam" id="PF16542"/>
    </source>
</evidence>
<dbReference type="InterPro" id="IPR004843">
    <property type="entry name" value="Calcineurin-like_PHP"/>
</dbReference>
<evidence type="ECO:0000256" key="1">
    <source>
        <dbReference type="SAM" id="MobiDB-lite"/>
    </source>
</evidence>
<accession>A0A6N7KL91</accession>
<comment type="caution">
    <text evidence="4">The sequence shown here is derived from an EMBL/GenBank/DDBJ whole genome shotgun (WGS) entry which is preliminary data.</text>
</comment>
<dbReference type="GO" id="GO:0016301">
    <property type="term" value="F:kinase activity"/>
    <property type="evidence" value="ECO:0007669"/>
    <property type="project" value="UniProtKB-KW"/>
</dbReference>
<reference evidence="4 5" key="1">
    <citation type="submission" date="2019-09" db="EMBL/GenBank/DDBJ databases">
        <title>Genome Sequences of Streptomyces kaniharaensis ATCC 21070.</title>
        <authorList>
            <person name="Zhu W."/>
            <person name="De Crecy-Lagard V."/>
            <person name="Richards N.G."/>
        </authorList>
    </citation>
    <scope>NUCLEOTIDE SEQUENCE [LARGE SCALE GENOMIC DNA]</scope>
    <source>
        <strain evidence="4 5">SF-557</strain>
    </source>
</reference>
<dbReference type="SUPFAM" id="SSF56091">
    <property type="entry name" value="DNA ligase/mRNA capping enzyme, catalytic domain"/>
    <property type="match status" value="1"/>
</dbReference>
<dbReference type="OrthoDB" id="9807890at2"/>
<dbReference type="AlphaFoldDB" id="A0A6N7KL91"/>
<keyword evidence="4" id="KW-0418">Kinase</keyword>
<dbReference type="SUPFAM" id="SSF56300">
    <property type="entry name" value="Metallo-dependent phosphatases"/>
    <property type="match status" value="1"/>
</dbReference>
<feature type="compositionally biased region" description="Low complexity" evidence="1">
    <location>
        <begin position="1"/>
        <end position="17"/>
    </location>
</feature>
<dbReference type="Pfam" id="PF00149">
    <property type="entry name" value="Metallophos"/>
    <property type="match status" value="1"/>
</dbReference>
<dbReference type="NCBIfam" id="TIGR04075">
    <property type="entry name" value="bacter_Pnkp"/>
    <property type="match status" value="1"/>
</dbReference>
<evidence type="ECO:0000313" key="4">
    <source>
        <dbReference type="EMBL" id="MQS12246.1"/>
    </source>
</evidence>
<dbReference type="Gene3D" id="3.40.50.300">
    <property type="entry name" value="P-loop containing nucleotide triphosphate hydrolases"/>
    <property type="match status" value="1"/>
</dbReference>
<dbReference type="SUPFAM" id="SSF52540">
    <property type="entry name" value="P-loop containing nucleoside triphosphate hydrolases"/>
    <property type="match status" value="1"/>
</dbReference>
<dbReference type="RefSeq" id="WP_153460673.1">
    <property type="nucleotide sequence ID" value="NZ_WBOF01000001.1"/>
</dbReference>
<evidence type="ECO:0000313" key="5">
    <source>
        <dbReference type="Proteomes" id="UP000450000"/>
    </source>
</evidence>
<feature type="domain" description="Calcineurin-like phosphoesterase" evidence="2">
    <location>
        <begin position="203"/>
        <end position="399"/>
    </location>
</feature>
<organism evidence="4 5">
    <name type="scientific">Streptomyces kaniharaensis</name>
    <dbReference type="NCBI Taxonomy" id="212423"/>
    <lineage>
        <taxon>Bacteria</taxon>
        <taxon>Bacillati</taxon>
        <taxon>Actinomycetota</taxon>
        <taxon>Actinomycetes</taxon>
        <taxon>Kitasatosporales</taxon>
        <taxon>Streptomycetaceae</taxon>
        <taxon>Streptomyces</taxon>
    </lineage>
</organism>
<feature type="domain" description="Polynucleotide kinase-phosphatase ligase" evidence="3">
    <location>
        <begin position="487"/>
        <end position="885"/>
    </location>
</feature>
<sequence length="890" mass="96891">MTDEALPTPETLPAPEEQPVATRRLPVTDVSLVVLIGTSGSGKSTFARRHFLPTQVVSSDFCRGLVADDENDQSASAEAFDVLHYIVGKRLAAGRLTVVDATNVQPESRRQLVKIARDHDVLPIAIVLDVPPGVCAERNRSRPDRQLPAHVIPRQNRELRRSLRGLECEGFRKVHILRGEAEVAAAEIELEKRYNDLRHLTGPFDIIGDVHGCRAELETLLTRLGYTLTRDDAGRPVGAVHPGGRTAVFVGDLVDRGPDTPGVLRLVMGMVAAGHALCVPGNHENKLGRSMDGKKVTVSHGLQESLDQLAGESEEFRAEVRAFMRGLVSHYLLDGGALVVCHAGLPERYHGRASGRVRSHALYGETTGETDEYGLPVRYPWAEEYRGRALVVYGHTPVPTASFVNNTICLDTGCVFGGSLTALRYPERELVSVEAEREWYAPVRPMISDAPGAREGRPLDLADVAGRRIVETRLHGRVAVREENAAAALEVMSRFALDPRLLAYLPPTMAPTATSRRDGYLEHPEEAFAGYRADGVRHVVCEEKHMGSRAVVLVARDGAALEKRFGVAGPGAIWTRTGRAFLADDGLTAAVLGRVREAAERAGLFEELGTGWLLLDAELMPWSLKAVELLRRQYAAVGAAAGAALPEVLSALERAAGRGLDLAELTARQRQRAADAQAFTEAYRRYCWPTEGLSGIRLAPFQLLAAEGANLAVRPHDEHLAWIDRLVAADEAVHEAVHEAANDGTGDPQAPVLHRTGRLVVDTTDEASVAAAIVWWEELTAAGGEGMVVKPLASLVRTERGEGRPGGLVQPGVKVRGREYLRIIYGPDYTEHLDELRGRTLGHKRSLALREYALGLEALDRLAAGEPLWRVHEPVFAVLALESEPVDPRL</sequence>
<protein>
    <submittedName>
        <fullName evidence="4">Polynucleotide kinase-phosphatase</fullName>
    </submittedName>
</protein>